<evidence type="ECO:0000256" key="5">
    <source>
        <dbReference type="ARBA" id="ARBA00023157"/>
    </source>
</evidence>
<evidence type="ECO:0000313" key="8">
    <source>
        <dbReference type="EnsemblPlants" id="OBART05G09530.1"/>
    </source>
</evidence>
<accession>A0A0D3G5C1</accession>
<dbReference type="Gene3D" id="3.30.200.20">
    <property type="entry name" value="Phosphorylase Kinase, domain 1"/>
    <property type="match status" value="1"/>
</dbReference>
<dbReference type="STRING" id="65489.A0A0D3G5C1"/>
<comment type="subcellular location">
    <subcellularLocation>
        <location evidence="1">Membrane</location>
        <topology evidence="1">Single-pass type I membrane protein</topology>
    </subcellularLocation>
</comment>
<evidence type="ECO:0000256" key="6">
    <source>
        <dbReference type="ARBA" id="ARBA00023180"/>
    </source>
</evidence>
<dbReference type="GO" id="GO:0007166">
    <property type="term" value="P:cell surface receptor signaling pathway"/>
    <property type="evidence" value="ECO:0007669"/>
    <property type="project" value="InterPro"/>
</dbReference>
<keyword evidence="5" id="KW-1015">Disulfide bond</keyword>
<dbReference type="EnsemblPlants" id="OBART05G09530.1">
    <property type="protein sequence ID" value="OBART05G09530.1"/>
    <property type="gene ID" value="OBART05G09530"/>
</dbReference>
<evidence type="ECO:0000256" key="1">
    <source>
        <dbReference type="ARBA" id="ARBA00004479"/>
    </source>
</evidence>
<reference evidence="8" key="1">
    <citation type="journal article" date="2009" name="Rice">
        <title>De Novo Next Generation Sequencing of Plant Genomes.</title>
        <authorList>
            <person name="Rounsley S."/>
            <person name="Marri P.R."/>
            <person name="Yu Y."/>
            <person name="He R."/>
            <person name="Sisneros N."/>
            <person name="Goicoechea J.L."/>
            <person name="Lee S.J."/>
            <person name="Angelova A."/>
            <person name="Kudrna D."/>
            <person name="Luo M."/>
            <person name="Affourtit J."/>
            <person name="Desany B."/>
            <person name="Knight J."/>
            <person name="Niazi F."/>
            <person name="Egholm M."/>
            <person name="Wing R.A."/>
        </authorList>
    </citation>
    <scope>NUCLEOTIDE SEQUENCE [LARGE SCALE GENOMIC DNA]</scope>
    <source>
        <strain evidence="8">cv. IRGC 105608</strain>
    </source>
</reference>
<evidence type="ECO:0000259" key="7">
    <source>
        <dbReference type="Pfam" id="PF13947"/>
    </source>
</evidence>
<feature type="domain" description="Wall-associated receptor kinase galacturonan-binding" evidence="7">
    <location>
        <begin position="179"/>
        <end position="239"/>
    </location>
</feature>
<keyword evidence="2" id="KW-0732">Signal</keyword>
<dbReference type="AlphaFoldDB" id="A0A0D3G5C1"/>
<dbReference type="Gramene" id="OBART05G09530.1">
    <property type="protein sequence ID" value="OBART05G09530.1"/>
    <property type="gene ID" value="OBART05G09530"/>
</dbReference>
<keyword evidence="6" id="KW-0325">Glycoprotein</keyword>
<reference evidence="8" key="2">
    <citation type="submission" date="2015-03" db="UniProtKB">
        <authorList>
            <consortium name="EnsemblPlants"/>
        </authorList>
    </citation>
    <scope>IDENTIFICATION</scope>
</reference>
<evidence type="ECO:0000256" key="2">
    <source>
        <dbReference type="ARBA" id="ARBA00022729"/>
    </source>
</evidence>
<dbReference type="GO" id="GO:0030247">
    <property type="term" value="F:polysaccharide binding"/>
    <property type="evidence" value="ECO:0007669"/>
    <property type="project" value="InterPro"/>
</dbReference>
<dbReference type="GO" id="GO:0004674">
    <property type="term" value="F:protein serine/threonine kinase activity"/>
    <property type="evidence" value="ECO:0007669"/>
    <property type="project" value="TreeGrafter"/>
</dbReference>
<dbReference type="PaxDb" id="65489-OBART05G09530.1"/>
<keyword evidence="3" id="KW-0547">Nucleotide-binding</keyword>
<keyword evidence="9" id="KW-1185">Reference proteome</keyword>
<dbReference type="InterPro" id="IPR045274">
    <property type="entry name" value="WAK-like"/>
</dbReference>
<name>A0A0D3G5C1_9ORYZ</name>
<dbReference type="PANTHER" id="PTHR27005:SF10">
    <property type="entry name" value="OS08G0501500 PROTEIN"/>
    <property type="match status" value="1"/>
</dbReference>
<keyword evidence="4" id="KW-0067">ATP-binding</keyword>
<proteinExistence type="predicted"/>
<dbReference type="InterPro" id="IPR025287">
    <property type="entry name" value="WAK_GUB"/>
</dbReference>
<dbReference type="GO" id="GO:0005524">
    <property type="term" value="F:ATP binding"/>
    <property type="evidence" value="ECO:0007669"/>
    <property type="project" value="UniProtKB-KW"/>
</dbReference>
<dbReference type="GO" id="GO:0005886">
    <property type="term" value="C:plasma membrane"/>
    <property type="evidence" value="ECO:0007669"/>
    <property type="project" value="TreeGrafter"/>
</dbReference>
<evidence type="ECO:0000256" key="4">
    <source>
        <dbReference type="ARBA" id="ARBA00022840"/>
    </source>
</evidence>
<dbReference type="Proteomes" id="UP000026960">
    <property type="component" value="Chromosome 5"/>
</dbReference>
<sequence>MGWRPPKDEQPSVDGLRLPGPCPGAGRGQHIGCLLQCHLPIVMALTTGGRFLGISGKGACSSIGCCQINIVLGYSSYLIQIHGMDQLGMDLLADIYMVDQGFNYTTDTFYSNSTEYPPRALPAFAEVGNHYSDNAHSSCQDTDAKARGYRCECSDGYQGNPYIMYDGCIATSRSGRGGCMRSCGNISIEYPFGVEPGCYHAVGFNLTCNHSYQLPRLFLDDGTVQVLNISIPDGTVRINSGRVNLEDNGLGSTNGTWGRWPPNWRAVLSVGVGEQTSVDGLQLLGRCLGAKRKLIGCLLQCHLPIIALTRTLLRNFQDKVKHSSNNFWWINCSYSGTCYSPSSTVKQRRVKKLKEKFFKQNHGLLLQQLISKNTNFGERMIITLEELQKATNNFDRSRQVGDGGHGVMFKGILDLNLLTRKKPVADTFDGDSLVSHFVSLLLEGNLIDIINPQVKEEGGEVHEVAALAALCTKLKGEE</sequence>
<dbReference type="Pfam" id="PF13947">
    <property type="entry name" value="GUB_WAK_bind"/>
    <property type="match status" value="1"/>
</dbReference>
<evidence type="ECO:0000313" key="9">
    <source>
        <dbReference type="Proteomes" id="UP000026960"/>
    </source>
</evidence>
<evidence type="ECO:0000256" key="3">
    <source>
        <dbReference type="ARBA" id="ARBA00022741"/>
    </source>
</evidence>
<dbReference type="HOGENOM" id="CLU_503816_0_0_1"/>
<protein>
    <recommendedName>
        <fullName evidence="7">Wall-associated receptor kinase galacturonan-binding domain-containing protein</fullName>
    </recommendedName>
</protein>
<dbReference type="PANTHER" id="PTHR27005">
    <property type="entry name" value="WALL-ASSOCIATED RECEPTOR KINASE-LIKE 21"/>
    <property type="match status" value="1"/>
</dbReference>
<organism evidence="8">
    <name type="scientific">Oryza barthii</name>
    <dbReference type="NCBI Taxonomy" id="65489"/>
    <lineage>
        <taxon>Eukaryota</taxon>
        <taxon>Viridiplantae</taxon>
        <taxon>Streptophyta</taxon>
        <taxon>Embryophyta</taxon>
        <taxon>Tracheophyta</taxon>
        <taxon>Spermatophyta</taxon>
        <taxon>Magnoliopsida</taxon>
        <taxon>Liliopsida</taxon>
        <taxon>Poales</taxon>
        <taxon>Poaceae</taxon>
        <taxon>BOP clade</taxon>
        <taxon>Oryzoideae</taxon>
        <taxon>Oryzeae</taxon>
        <taxon>Oryzinae</taxon>
        <taxon>Oryza</taxon>
    </lineage>
</organism>